<gene>
    <name evidence="4" type="ORF">Nans01_43590</name>
</gene>
<feature type="domain" description="CAAX prenyl protease 2/Lysostaphin resistance protein A-like" evidence="3">
    <location>
        <begin position="166"/>
        <end position="259"/>
    </location>
</feature>
<protein>
    <recommendedName>
        <fullName evidence="3">CAAX prenyl protease 2/Lysostaphin resistance protein A-like domain-containing protein</fullName>
    </recommendedName>
</protein>
<feature type="transmembrane region" description="Helical" evidence="2">
    <location>
        <begin position="250"/>
        <end position="268"/>
    </location>
</feature>
<dbReference type="EMBL" id="BSQG01000010">
    <property type="protein sequence ID" value="GLU50008.1"/>
    <property type="molecule type" value="Genomic_DNA"/>
</dbReference>
<keyword evidence="2" id="KW-0472">Membrane</keyword>
<proteinExistence type="predicted"/>
<evidence type="ECO:0000256" key="2">
    <source>
        <dbReference type="SAM" id="Phobius"/>
    </source>
</evidence>
<evidence type="ECO:0000256" key="1">
    <source>
        <dbReference type="SAM" id="MobiDB-lite"/>
    </source>
</evidence>
<evidence type="ECO:0000259" key="3">
    <source>
        <dbReference type="Pfam" id="PF02517"/>
    </source>
</evidence>
<dbReference type="RefSeq" id="WP_285761545.1">
    <property type="nucleotide sequence ID" value="NZ_BSQG01000010.1"/>
</dbReference>
<dbReference type="GO" id="GO:0004175">
    <property type="term" value="F:endopeptidase activity"/>
    <property type="evidence" value="ECO:0007669"/>
    <property type="project" value="UniProtKB-ARBA"/>
</dbReference>
<name>A0A9W6PAJ2_9ACTN</name>
<organism evidence="4 5">
    <name type="scientific">Nocardiopsis ansamitocini</name>
    <dbReference type="NCBI Taxonomy" id="1670832"/>
    <lineage>
        <taxon>Bacteria</taxon>
        <taxon>Bacillati</taxon>
        <taxon>Actinomycetota</taxon>
        <taxon>Actinomycetes</taxon>
        <taxon>Streptosporangiales</taxon>
        <taxon>Nocardiopsidaceae</taxon>
        <taxon>Nocardiopsis</taxon>
    </lineage>
</organism>
<feature type="transmembrane region" description="Helical" evidence="2">
    <location>
        <begin position="39"/>
        <end position="61"/>
    </location>
</feature>
<feature type="transmembrane region" description="Helical" evidence="2">
    <location>
        <begin position="280"/>
        <end position="299"/>
    </location>
</feature>
<dbReference type="Proteomes" id="UP001165092">
    <property type="component" value="Unassembled WGS sequence"/>
</dbReference>
<reference evidence="4" key="1">
    <citation type="submission" date="2023-02" db="EMBL/GenBank/DDBJ databases">
        <title>Nocardiopsis ansamitocini NBRC 112285.</title>
        <authorList>
            <person name="Ichikawa N."/>
            <person name="Sato H."/>
            <person name="Tonouchi N."/>
        </authorList>
    </citation>
    <scope>NUCLEOTIDE SEQUENCE</scope>
    <source>
        <strain evidence="4">NBRC 112285</strain>
    </source>
</reference>
<dbReference type="GO" id="GO:0080120">
    <property type="term" value="P:CAAX-box protein maturation"/>
    <property type="evidence" value="ECO:0007669"/>
    <property type="project" value="UniProtKB-ARBA"/>
</dbReference>
<dbReference type="Pfam" id="PF02517">
    <property type="entry name" value="Rce1-like"/>
    <property type="match status" value="1"/>
</dbReference>
<evidence type="ECO:0000313" key="4">
    <source>
        <dbReference type="EMBL" id="GLU50008.1"/>
    </source>
</evidence>
<accession>A0A9W6PAJ2</accession>
<feature type="transmembrane region" description="Helical" evidence="2">
    <location>
        <begin position="93"/>
        <end position="112"/>
    </location>
</feature>
<sequence length="325" mass="34295">MSVGPSVPAPPLGPTDSGQQTRVEYHQALRAAPGAWRGVLALLVFLAVAFLLLVLAVLPVANLIDAATGASAPQDPADGTLTMTPGLMLANNLMLASLVPVSMLVQWAVFGVRPRWMSSVEGGFRWRWSGRLALVVVPVWIVYVGLVQLLQPVDGIRLDGTAVAMVTIVLLTSPLQSAGEEYGFRGLVQRSTGSWLRDPTAAFVLSTAFTALPFALIHLSGDPWSIAAYLAAGIAMSLMVRFSGGLEASVLVHAVNNVLVLLPVMLAGEADSILDRGNGTGGPIMLLAVAMMLAVPFLVRWMARRHGVTVTAPLPPVRTGNARSR</sequence>
<evidence type="ECO:0000313" key="5">
    <source>
        <dbReference type="Proteomes" id="UP001165092"/>
    </source>
</evidence>
<comment type="caution">
    <text evidence="4">The sequence shown here is derived from an EMBL/GenBank/DDBJ whole genome shotgun (WGS) entry which is preliminary data.</text>
</comment>
<dbReference type="InterPro" id="IPR003675">
    <property type="entry name" value="Rce1/LyrA-like_dom"/>
</dbReference>
<keyword evidence="2" id="KW-1133">Transmembrane helix</keyword>
<keyword evidence="2" id="KW-0812">Transmembrane</keyword>
<dbReference type="AlphaFoldDB" id="A0A9W6PAJ2"/>
<feature type="transmembrane region" description="Helical" evidence="2">
    <location>
        <begin position="132"/>
        <end position="150"/>
    </location>
</feature>
<feature type="region of interest" description="Disordered" evidence="1">
    <location>
        <begin position="1"/>
        <end position="20"/>
    </location>
</feature>
<feature type="transmembrane region" description="Helical" evidence="2">
    <location>
        <begin position="200"/>
        <end position="220"/>
    </location>
</feature>
<keyword evidence="5" id="KW-1185">Reference proteome</keyword>